<dbReference type="SUPFAM" id="SSF51735">
    <property type="entry name" value="NAD(P)-binding Rossmann-fold domains"/>
    <property type="match status" value="1"/>
</dbReference>
<dbReference type="InterPro" id="IPR016040">
    <property type="entry name" value="NAD(P)-bd_dom"/>
</dbReference>
<organism evidence="2 3">
    <name type="scientific">Leifsonia shinshuensis</name>
    <dbReference type="NCBI Taxonomy" id="150026"/>
    <lineage>
        <taxon>Bacteria</taxon>
        <taxon>Bacillati</taxon>
        <taxon>Actinomycetota</taxon>
        <taxon>Actinomycetes</taxon>
        <taxon>Micrococcales</taxon>
        <taxon>Microbacteriaceae</taxon>
        <taxon>Leifsonia</taxon>
    </lineage>
</organism>
<sequence length="279" mass="30343">MTIAVTGVTGTVGRLAASELAEAGLPFRMLARSPERAPRFPGTEVFACTYADGDSVRAALEGVDTVLMVSAAENEHRLREHLAFVDAAADAGVRHIVYTSFFGAAPDATFTLARDHYATEERIKATGMAYTFLRDDLYLDFVEYMVGEDGVIRGPAGHGKAAMVARADVARVAAVALRNPEQHRNVTYDLTGPEDLTMAQVAEKLTAHLGRAVSFHDETVEEAYASRKKWDAPQWQYDAWVSTYIAIAAGEFAGPSGDVERVTGRRPLSLDEFLTSRPE</sequence>
<dbReference type="InterPro" id="IPR051604">
    <property type="entry name" value="Ergot_Alk_Oxidoreductase"/>
</dbReference>
<accession>A0A853CTP9</accession>
<evidence type="ECO:0000259" key="1">
    <source>
        <dbReference type="Pfam" id="PF13460"/>
    </source>
</evidence>
<dbReference type="CDD" id="cd05269">
    <property type="entry name" value="TMR_SDR_a"/>
    <property type="match status" value="1"/>
</dbReference>
<dbReference type="Gene3D" id="3.40.50.720">
    <property type="entry name" value="NAD(P)-binding Rossmann-like Domain"/>
    <property type="match status" value="1"/>
</dbReference>
<proteinExistence type="predicted"/>
<dbReference type="Proteomes" id="UP000578352">
    <property type="component" value="Unassembled WGS sequence"/>
</dbReference>
<comment type="caution">
    <text evidence="2">The sequence shown here is derived from an EMBL/GenBank/DDBJ whole genome shotgun (WGS) entry which is preliminary data.</text>
</comment>
<dbReference type="RefSeq" id="WP_179604273.1">
    <property type="nucleotide sequence ID" value="NZ_BAABEH010000001.1"/>
</dbReference>
<feature type="domain" description="NAD(P)-binding" evidence="1">
    <location>
        <begin position="7"/>
        <end position="180"/>
    </location>
</feature>
<dbReference type="EMBL" id="JACCFL010000001">
    <property type="protein sequence ID" value="NYJ22200.1"/>
    <property type="molecule type" value="Genomic_DNA"/>
</dbReference>
<dbReference type="AlphaFoldDB" id="A0A853CTP9"/>
<dbReference type="PANTHER" id="PTHR43162:SF1">
    <property type="entry name" value="PRESTALK A DIFFERENTIATION PROTEIN A"/>
    <property type="match status" value="1"/>
</dbReference>
<name>A0A853CTP9_9MICO</name>
<evidence type="ECO:0000313" key="3">
    <source>
        <dbReference type="Proteomes" id="UP000578352"/>
    </source>
</evidence>
<dbReference type="PANTHER" id="PTHR43162">
    <property type="match status" value="1"/>
</dbReference>
<dbReference type="Pfam" id="PF13460">
    <property type="entry name" value="NAD_binding_10"/>
    <property type="match status" value="1"/>
</dbReference>
<protein>
    <submittedName>
        <fullName evidence="2">Uncharacterized protein YbjT (DUF2867 family)</fullName>
    </submittedName>
</protein>
<dbReference type="InterPro" id="IPR036291">
    <property type="entry name" value="NAD(P)-bd_dom_sf"/>
</dbReference>
<reference evidence="2 3" key="1">
    <citation type="submission" date="2020-07" db="EMBL/GenBank/DDBJ databases">
        <title>Sequencing the genomes of 1000 actinobacteria strains.</title>
        <authorList>
            <person name="Klenk H.-P."/>
        </authorList>
    </citation>
    <scope>NUCLEOTIDE SEQUENCE [LARGE SCALE GENOMIC DNA]</scope>
    <source>
        <strain evidence="2 3">DSM 15165</strain>
    </source>
</reference>
<evidence type="ECO:0000313" key="2">
    <source>
        <dbReference type="EMBL" id="NYJ22200.1"/>
    </source>
</evidence>
<dbReference type="Gene3D" id="3.90.25.10">
    <property type="entry name" value="UDP-galactose 4-epimerase, domain 1"/>
    <property type="match status" value="1"/>
</dbReference>
<gene>
    <name evidence="2" type="ORF">HNR13_000487</name>
</gene>